<keyword evidence="2" id="KW-1185">Reference proteome</keyword>
<dbReference type="Proteomes" id="UP001497512">
    <property type="component" value="Chromosome 3"/>
</dbReference>
<accession>A0ABP0UC92</accession>
<reference evidence="1" key="1">
    <citation type="submission" date="2024-02" db="EMBL/GenBank/DDBJ databases">
        <authorList>
            <consortium name="ELIXIR-Norway"/>
            <consortium name="Elixir Norway"/>
        </authorList>
    </citation>
    <scope>NUCLEOTIDE SEQUENCE</scope>
</reference>
<evidence type="ECO:0000313" key="1">
    <source>
        <dbReference type="EMBL" id="CAK9218627.1"/>
    </source>
</evidence>
<name>A0ABP0UC92_9BRYO</name>
<gene>
    <name evidence="1" type="ORF">CSSPTR1EN2_LOCUS14079</name>
</gene>
<sequence>MPDKGGPQDEHVKDTAALSYPCGHSILTRLQHLCPHPHQWRVMAACHCHAWSRCPMNKVKPICWKMHHRVACRTI</sequence>
<proteinExistence type="predicted"/>
<evidence type="ECO:0000313" key="2">
    <source>
        <dbReference type="Proteomes" id="UP001497512"/>
    </source>
</evidence>
<organism evidence="1 2">
    <name type="scientific">Sphagnum troendelagicum</name>
    <dbReference type="NCBI Taxonomy" id="128251"/>
    <lineage>
        <taxon>Eukaryota</taxon>
        <taxon>Viridiplantae</taxon>
        <taxon>Streptophyta</taxon>
        <taxon>Embryophyta</taxon>
        <taxon>Bryophyta</taxon>
        <taxon>Sphagnophytina</taxon>
        <taxon>Sphagnopsida</taxon>
        <taxon>Sphagnales</taxon>
        <taxon>Sphagnaceae</taxon>
        <taxon>Sphagnum</taxon>
    </lineage>
</organism>
<protein>
    <submittedName>
        <fullName evidence="1">Uncharacterized protein</fullName>
    </submittedName>
</protein>
<dbReference type="EMBL" id="OZ019895">
    <property type="protein sequence ID" value="CAK9218627.1"/>
    <property type="molecule type" value="Genomic_DNA"/>
</dbReference>